<dbReference type="AlphaFoldDB" id="A0A372G8P2"/>
<evidence type="ECO:0000313" key="1">
    <source>
        <dbReference type="EMBL" id="RFS81443.1"/>
    </source>
</evidence>
<dbReference type="RefSeq" id="WP_117404236.1">
    <property type="nucleotide sequence ID" value="NZ_QVNQ01000013.1"/>
</dbReference>
<sequence>MGIDTPRRTDQIEVAGRTRLRAIHNALRAHGISSELAGDVLTIEGDRPVTLRCGPRADDGDRVWLYEPVAPADAEHLHEAITWVKERTAAGAGGCW</sequence>
<keyword evidence="2" id="KW-1185">Reference proteome</keyword>
<accession>A0A372G8P2</accession>
<comment type="caution">
    <text evidence="1">The sequence shown here is derived from an EMBL/GenBank/DDBJ whole genome shotgun (WGS) entry which is preliminary data.</text>
</comment>
<gene>
    <name evidence="1" type="ORF">D0T12_31320</name>
</gene>
<reference evidence="1 2" key="1">
    <citation type="submission" date="2018-08" db="EMBL/GenBank/DDBJ databases">
        <title>Actinomadura spongicola sp. nov., isolated from marine sponge Leucetta chagosensis.</title>
        <authorList>
            <person name="Li L."/>
            <person name="Lin H.W."/>
        </authorList>
    </citation>
    <scope>NUCLEOTIDE SEQUENCE [LARGE SCALE GENOMIC DNA]</scope>
    <source>
        <strain evidence="1 2">LHW52907</strain>
    </source>
</reference>
<dbReference type="EMBL" id="QVNQ01000013">
    <property type="protein sequence ID" value="RFS81443.1"/>
    <property type="molecule type" value="Genomic_DNA"/>
</dbReference>
<dbReference type="Proteomes" id="UP000262882">
    <property type="component" value="Unassembled WGS sequence"/>
</dbReference>
<protein>
    <submittedName>
        <fullName evidence="1">Uncharacterized protein</fullName>
    </submittedName>
</protein>
<organism evidence="1 2">
    <name type="scientific">Actinomadura spongiicola</name>
    <dbReference type="NCBI Taxonomy" id="2303421"/>
    <lineage>
        <taxon>Bacteria</taxon>
        <taxon>Bacillati</taxon>
        <taxon>Actinomycetota</taxon>
        <taxon>Actinomycetes</taxon>
        <taxon>Streptosporangiales</taxon>
        <taxon>Thermomonosporaceae</taxon>
        <taxon>Actinomadura</taxon>
    </lineage>
</organism>
<name>A0A372G8P2_9ACTN</name>
<dbReference type="OrthoDB" id="3478678at2"/>
<proteinExistence type="predicted"/>
<evidence type="ECO:0000313" key="2">
    <source>
        <dbReference type="Proteomes" id="UP000262882"/>
    </source>
</evidence>